<accession>A0ABX0TI02</accession>
<proteinExistence type="predicted"/>
<comment type="caution">
    <text evidence="1">The sequence shown here is derived from an EMBL/GenBank/DDBJ whole genome shotgun (WGS) entry which is preliminary data.</text>
</comment>
<evidence type="ECO:0000313" key="1">
    <source>
        <dbReference type="EMBL" id="NIJ01505.1"/>
    </source>
</evidence>
<dbReference type="RefSeq" id="WP_167265309.1">
    <property type="nucleotide sequence ID" value="NZ_BAAAVO010000013.1"/>
</dbReference>
<dbReference type="Proteomes" id="UP000802392">
    <property type="component" value="Unassembled WGS sequence"/>
</dbReference>
<name>A0ABX0TI02_9MICC</name>
<dbReference type="EMBL" id="JAAOZD010000003">
    <property type="protein sequence ID" value="NIJ01505.1"/>
    <property type="molecule type" value="Genomic_DNA"/>
</dbReference>
<organism evidence="1 2">
    <name type="scientific">Paenarthrobacter ilicis</name>
    <dbReference type="NCBI Taxonomy" id="43665"/>
    <lineage>
        <taxon>Bacteria</taxon>
        <taxon>Bacillati</taxon>
        <taxon>Actinomycetota</taxon>
        <taxon>Actinomycetes</taxon>
        <taxon>Micrococcales</taxon>
        <taxon>Micrococcaceae</taxon>
        <taxon>Paenarthrobacter</taxon>
    </lineage>
</organism>
<keyword evidence="2" id="KW-1185">Reference proteome</keyword>
<sequence>MELARCLRRGLALTAAPDIRILEESNAGIRIAAGQRARTVAKFLATSAFSLTPCIRDTPERHTSGPFAIAAIDDGGRTVRLRRRASGAAEGDINEIALVATGSVSEGMDLFKKGALDLTRVLGGCLDTRYEGPNSTVDLVMGLRGSPGSAIAGTIAANVNCDKLAAVTGGTYLTAAGHITNLGRKPRKPGVFTQKRLVVQYTDFHPNRNVAEALLEQLEPIGVDCQLRAVSYEDYLRGEVPAFGVQLEIIDPVYGTGSGFAALLQARSTLVCGDRIRVKGPVVNSRAEIDWDQIQWGAAC</sequence>
<gene>
    <name evidence="1" type="ORF">FHR86_001826</name>
</gene>
<reference evidence="1 2" key="1">
    <citation type="submission" date="2020-03" db="EMBL/GenBank/DDBJ databases">
        <title>Genomic Encyclopedia of Type Strains, Phase III (KMG-III): the genomes of soil and plant-associated and newly described type strains.</title>
        <authorList>
            <person name="Whitman W."/>
        </authorList>
    </citation>
    <scope>NUCLEOTIDE SEQUENCE [LARGE SCALE GENOMIC DNA]</scope>
    <source>
        <strain evidence="1 2">CECT 4207</strain>
    </source>
</reference>
<evidence type="ECO:0000313" key="2">
    <source>
        <dbReference type="Proteomes" id="UP000802392"/>
    </source>
</evidence>
<protein>
    <submittedName>
        <fullName evidence="1">Uncharacterized protein</fullName>
    </submittedName>
</protein>